<reference evidence="3 5" key="1">
    <citation type="journal article" date="2016" name="Front. Microbiol.">
        <title>Genome Sequence of the Piezophilic, Mesophilic Sulfate-Reducing Bacterium Desulfovibrio indicus J2T.</title>
        <authorList>
            <person name="Cao J."/>
            <person name="Maignien L."/>
            <person name="Shao Z."/>
            <person name="Alain K."/>
            <person name="Jebbar M."/>
        </authorList>
    </citation>
    <scope>NUCLEOTIDE SEQUENCE [LARGE SCALE GENOMIC DNA]</scope>
    <source>
        <strain evidence="3 5">J2</strain>
    </source>
</reference>
<dbReference type="OrthoDB" id="5455724at2"/>
<evidence type="ECO:0000313" key="5">
    <source>
        <dbReference type="Proteomes" id="UP000055611"/>
    </source>
</evidence>
<dbReference type="RefSeq" id="WP_066801822.1">
    <property type="nucleotide sequence ID" value="NZ_CP014206.1"/>
</dbReference>
<dbReference type="Proteomes" id="UP000055611">
    <property type="component" value="Chromosome"/>
</dbReference>
<protein>
    <submittedName>
        <fullName evidence="4">PEGA domain-containing protein</fullName>
    </submittedName>
    <submittedName>
        <fullName evidence="3">S-layer protein</fullName>
    </submittedName>
</protein>
<proteinExistence type="predicted"/>
<dbReference type="Proteomes" id="UP000295506">
    <property type="component" value="Unassembled WGS sequence"/>
</dbReference>
<dbReference type="EMBL" id="SOBK01000001">
    <property type="protein sequence ID" value="TDT91791.1"/>
    <property type="molecule type" value="Genomic_DNA"/>
</dbReference>
<keyword evidence="5" id="KW-1185">Reference proteome</keyword>
<organism evidence="4 6">
    <name type="scientific">Pseudodesulfovibrio indicus</name>
    <dbReference type="NCBI Taxonomy" id="1716143"/>
    <lineage>
        <taxon>Bacteria</taxon>
        <taxon>Pseudomonadati</taxon>
        <taxon>Thermodesulfobacteriota</taxon>
        <taxon>Desulfovibrionia</taxon>
        <taxon>Desulfovibrionales</taxon>
        <taxon>Desulfovibrionaceae</taxon>
    </lineage>
</organism>
<dbReference type="EMBL" id="CP014206">
    <property type="protein sequence ID" value="AMK10803.1"/>
    <property type="molecule type" value="Genomic_DNA"/>
</dbReference>
<dbReference type="KEGG" id="dej:AWY79_06625"/>
<dbReference type="Pfam" id="PF08308">
    <property type="entry name" value="PEGA"/>
    <property type="match status" value="1"/>
</dbReference>
<dbReference type="InterPro" id="IPR013229">
    <property type="entry name" value="PEGA"/>
</dbReference>
<evidence type="ECO:0000313" key="4">
    <source>
        <dbReference type="EMBL" id="TDT91791.1"/>
    </source>
</evidence>
<feature type="chain" id="PRO_5044548131" evidence="1">
    <location>
        <begin position="18"/>
        <end position="140"/>
    </location>
</feature>
<sequence length="140" mass="14942">MARPIALLATLACLVLACGCGVPKQKIPVSTDPLGATVYADGRKACSSTPCAVSLDRTSDHLLTIVKEGYVQEEVVIRRRFKPDRALRDGILSGIVKGGDPETVAAETAREVDEQERSGEAYELVPPIVTIRLTPAGKEI</sequence>
<name>A0A126QL71_9BACT</name>
<feature type="domain" description="PEGA" evidence="2">
    <location>
        <begin position="27"/>
        <end position="72"/>
    </location>
</feature>
<evidence type="ECO:0000313" key="3">
    <source>
        <dbReference type="EMBL" id="AMK10803.1"/>
    </source>
</evidence>
<dbReference type="AlphaFoldDB" id="A0A126QL71"/>
<accession>A0A126QL71</accession>
<keyword evidence="1" id="KW-0732">Signal</keyword>
<feature type="signal peptide" evidence="1">
    <location>
        <begin position="1"/>
        <end position="17"/>
    </location>
</feature>
<evidence type="ECO:0000313" key="6">
    <source>
        <dbReference type="Proteomes" id="UP000295506"/>
    </source>
</evidence>
<evidence type="ECO:0000256" key="1">
    <source>
        <dbReference type="SAM" id="SignalP"/>
    </source>
</evidence>
<reference evidence="4 6" key="2">
    <citation type="submission" date="2019-03" db="EMBL/GenBank/DDBJ databases">
        <title>Genomic Encyclopedia of Type Strains, Phase IV (KMG-IV): sequencing the most valuable type-strain genomes for metagenomic binning, comparative biology and taxonomic classification.</title>
        <authorList>
            <person name="Goeker M."/>
        </authorList>
    </citation>
    <scope>NUCLEOTIDE SEQUENCE [LARGE SCALE GENOMIC DNA]</scope>
    <source>
        <strain evidence="4 6">DSM 101483</strain>
    </source>
</reference>
<dbReference type="PROSITE" id="PS51257">
    <property type="entry name" value="PROKAR_LIPOPROTEIN"/>
    <property type="match status" value="1"/>
</dbReference>
<gene>
    <name evidence="3" type="ORF">AWY79_06625</name>
    <name evidence="4" type="ORF">EDC59_101193</name>
</gene>
<evidence type="ECO:0000259" key="2">
    <source>
        <dbReference type="Pfam" id="PF08308"/>
    </source>
</evidence>